<dbReference type="GO" id="GO:0062192">
    <property type="term" value="F:L-rhamnose mutarotase activity"/>
    <property type="evidence" value="ECO:0007669"/>
    <property type="project" value="UniProtKB-EC"/>
</dbReference>
<dbReference type="EMBL" id="JBHSBW010000007">
    <property type="protein sequence ID" value="MFC4211218.1"/>
    <property type="molecule type" value="Genomic_DNA"/>
</dbReference>
<evidence type="ECO:0000256" key="5">
    <source>
        <dbReference type="NCBIfam" id="TIGR02625"/>
    </source>
</evidence>
<dbReference type="EC" id="5.1.3.32" evidence="5"/>
<dbReference type="Pfam" id="PF05336">
    <property type="entry name" value="rhaM"/>
    <property type="match status" value="1"/>
</dbReference>
<evidence type="ECO:0000256" key="2">
    <source>
        <dbReference type="ARBA" id="ARBA00023235"/>
    </source>
</evidence>
<accession>A0ABV8P8E5</accession>
<dbReference type="PANTHER" id="PTHR34389">
    <property type="entry name" value="L-RHAMNOSE MUTAROTASE"/>
    <property type="match status" value="1"/>
</dbReference>
<proteinExistence type="inferred from homology"/>
<keyword evidence="7" id="KW-1185">Reference proteome</keyword>
<keyword evidence="4" id="KW-0684">Rhamnose metabolism</keyword>
<dbReference type="Proteomes" id="UP001595789">
    <property type="component" value="Unassembled WGS sequence"/>
</dbReference>
<comment type="caution">
    <text evidence="6">The sequence shown here is derived from an EMBL/GenBank/DDBJ whole genome shotgun (WGS) entry which is preliminary data.</text>
</comment>
<keyword evidence="2 6" id="KW-0413">Isomerase</keyword>
<keyword evidence="1" id="KW-0963">Cytoplasm</keyword>
<dbReference type="InterPro" id="IPR013448">
    <property type="entry name" value="L-rhamnose_mutarotase"/>
</dbReference>
<reference evidence="7" key="1">
    <citation type="journal article" date="2019" name="Int. J. Syst. Evol. Microbiol.">
        <title>The Global Catalogue of Microorganisms (GCM) 10K type strain sequencing project: providing services to taxonomists for standard genome sequencing and annotation.</title>
        <authorList>
            <consortium name="The Broad Institute Genomics Platform"/>
            <consortium name="The Broad Institute Genome Sequencing Center for Infectious Disease"/>
            <person name="Wu L."/>
            <person name="Ma J."/>
        </authorList>
    </citation>
    <scope>NUCLEOTIDE SEQUENCE [LARGE SCALE GENOMIC DNA]</scope>
    <source>
        <strain evidence="7">CCM 8691</strain>
    </source>
</reference>
<evidence type="ECO:0000256" key="3">
    <source>
        <dbReference type="ARBA" id="ARBA00023277"/>
    </source>
</evidence>
<evidence type="ECO:0000313" key="7">
    <source>
        <dbReference type="Proteomes" id="UP001595789"/>
    </source>
</evidence>
<dbReference type="RefSeq" id="WP_378983978.1">
    <property type="nucleotide sequence ID" value="NZ_JBHSBW010000007.1"/>
</dbReference>
<dbReference type="SUPFAM" id="SSF54909">
    <property type="entry name" value="Dimeric alpha+beta barrel"/>
    <property type="match status" value="1"/>
</dbReference>
<dbReference type="HAMAP" id="MF_01663">
    <property type="entry name" value="L_rham_rotase"/>
    <property type="match status" value="1"/>
</dbReference>
<keyword evidence="3" id="KW-0119">Carbohydrate metabolism</keyword>
<name>A0ABV8P8E5_9SPHI</name>
<dbReference type="Gene3D" id="3.30.70.100">
    <property type="match status" value="1"/>
</dbReference>
<evidence type="ECO:0000256" key="4">
    <source>
        <dbReference type="ARBA" id="ARBA00023308"/>
    </source>
</evidence>
<dbReference type="PANTHER" id="PTHR34389:SF2">
    <property type="entry name" value="L-RHAMNOSE MUTAROTASE"/>
    <property type="match status" value="1"/>
</dbReference>
<organism evidence="6 7">
    <name type="scientific">Pedobacter lithocola</name>
    <dbReference type="NCBI Taxonomy" id="1908239"/>
    <lineage>
        <taxon>Bacteria</taxon>
        <taxon>Pseudomonadati</taxon>
        <taxon>Bacteroidota</taxon>
        <taxon>Sphingobacteriia</taxon>
        <taxon>Sphingobacteriales</taxon>
        <taxon>Sphingobacteriaceae</taxon>
        <taxon>Pedobacter</taxon>
    </lineage>
</organism>
<dbReference type="InterPro" id="IPR008000">
    <property type="entry name" value="Rham/fucose_mutarotase"/>
</dbReference>
<dbReference type="InterPro" id="IPR011008">
    <property type="entry name" value="Dimeric_a/b-barrel"/>
</dbReference>
<gene>
    <name evidence="6" type="primary">rhaM</name>
    <name evidence="6" type="ORF">ACFOWA_08510</name>
</gene>
<evidence type="ECO:0000256" key="1">
    <source>
        <dbReference type="ARBA" id="ARBA00022490"/>
    </source>
</evidence>
<dbReference type="NCBIfam" id="TIGR02625">
    <property type="entry name" value="YiiL_rotase"/>
    <property type="match status" value="1"/>
</dbReference>
<sequence>MVRIAFKMKLFTGYEEEYKRRHTEIWPELISLLTETGISDYSIFFDETTNDLFGVLKVENPELMNNLPAQPIMQKWWAYMGDIMESNDDNSPVSIPLKEVFYLP</sequence>
<protein>
    <recommendedName>
        <fullName evidence="5">L-rhamnose mutarotase</fullName>
        <ecNumber evidence="5">5.1.3.32</ecNumber>
    </recommendedName>
</protein>
<evidence type="ECO:0000313" key="6">
    <source>
        <dbReference type="EMBL" id="MFC4211218.1"/>
    </source>
</evidence>